<organism evidence="8 9">
    <name type="scientific">Mycolicibacter senuensis</name>
    <dbReference type="NCBI Taxonomy" id="386913"/>
    <lineage>
        <taxon>Bacteria</taxon>
        <taxon>Bacillati</taxon>
        <taxon>Actinomycetota</taxon>
        <taxon>Actinomycetes</taxon>
        <taxon>Mycobacteriales</taxon>
        <taxon>Mycobacteriaceae</taxon>
        <taxon>Mycolicibacter</taxon>
    </lineage>
</organism>
<dbReference type="SUPFAM" id="SSF48264">
    <property type="entry name" value="Cytochrome P450"/>
    <property type="match status" value="1"/>
</dbReference>
<dbReference type="OrthoDB" id="3209493at2"/>
<evidence type="ECO:0000256" key="2">
    <source>
        <dbReference type="ARBA" id="ARBA00022617"/>
    </source>
</evidence>
<keyword evidence="2 7" id="KW-0349">Heme</keyword>
<proteinExistence type="inferred from homology"/>
<evidence type="ECO:0000256" key="4">
    <source>
        <dbReference type="ARBA" id="ARBA00023002"/>
    </source>
</evidence>
<dbReference type="GO" id="GO:0020037">
    <property type="term" value="F:heme binding"/>
    <property type="evidence" value="ECO:0007669"/>
    <property type="project" value="InterPro"/>
</dbReference>
<comment type="caution">
    <text evidence="8">The sequence shown here is derived from an EMBL/GenBank/DDBJ whole genome shotgun (WGS) entry which is preliminary data.</text>
</comment>
<name>A0A7I9XPW3_9MYCO</name>
<dbReference type="GO" id="GO:0005506">
    <property type="term" value="F:iron ion binding"/>
    <property type="evidence" value="ECO:0007669"/>
    <property type="project" value="InterPro"/>
</dbReference>
<accession>A0A7I9XPW3</accession>
<dbReference type="GO" id="GO:0004497">
    <property type="term" value="F:monooxygenase activity"/>
    <property type="evidence" value="ECO:0007669"/>
    <property type="project" value="UniProtKB-KW"/>
</dbReference>
<dbReference type="AlphaFoldDB" id="A0A7I9XPW3"/>
<evidence type="ECO:0000256" key="6">
    <source>
        <dbReference type="ARBA" id="ARBA00023033"/>
    </source>
</evidence>
<dbReference type="InterPro" id="IPR036396">
    <property type="entry name" value="Cyt_P450_sf"/>
</dbReference>
<dbReference type="PRINTS" id="PR00359">
    <property type="entry name" value="BP450"/>
</dbReference>
<keyword evidence="5 7" id="KW-0408">Iron</keyword>
<dbReference type="InterPro" id="IPR002397">
    <property type="entry name" value="Cyt_P450_B"/>
</dbReference>
<evidence type="ECO:0000256" key="3">
    <source>
        <dbReference type="ARBA" id="ARBA00022723"/>
    </source>
</evidence>
<protein>
    <submittedName>
        <fullName evidence="8">Cytochrome P450</fullName>
    </submittedName>
</protein>
<sequence>MTQFNHHSPAFALNWREQYAEMRTKCPLAHSDEFGGFYVATDYRSVQGILHDPQNFRCGRDLDLGTGDIAPGGVTVPTNPVRMGMMEMDPPRSQTLRRIIANRFSKKAVNEYAPRMQQLVSWCVDRVIESGSIDFVDDLANPLPALVTVDYLGLPLENWEFYATTLHKAAYREKGSARAVGEMLDDIRAIVRSRRTRRRDDGTIVEQLLDGEEDGKPITEDIAVEMLFMLLNGGIDTTTALIANSFLYLDAHRDKWDWLRAEPIRISTAVDELIRYTSPSTGVARTVANPVSIHGVELKPGDRVLLALGSANADPEVFDDPGEVRLDRQRNRHLSFGSGMHRCIGSYIPPLEMTLLLREVTQRLPDYQIQRDQVVAYPTIPLVNGYIAMPATFTPGPRLMKGILAEDLPHVLDRAAV</sequence>
<evidence type="ECO:0000256" key="7">
    <source>
        <dbReference type="RuleBase" id="RU000461"/>
    </source>
</evidence>
<keyword evidence="9" id="KW-1185">Reference proteome</keyword>
<dbReference type="InterPro" id="IPR001128">
    <property type="entry name" value="Cyt_P450"/>
</dbReference>
<reference evidence="8 9" key="1">
    <citation type="journal article" date="2019" name="Emerg. Microbes Infect.">
        <title>Comprehensive subspecies identification of 175 nontuberculous mycobacteria species based on 7547 genomic profiles.</title>
        <authorList>
            <person name="Matsumoto Y."/>
            <person name="Kinjo T."/>
            <person name="Motooka D."/>
            <person name="Nabeya D."/>
            <person name="Jung N."/>
            <person name="Uechi K."/>
            <person name="Horii T."/>
            <person name="Iida T."/>
            <person name="Fujita J."/>
            <person name="Nakamura S."/>
        </authorList>
    </citation>
    <scope>NUCLEOTIDE SEQUENCE [LARGE SCALE GENOMIC DNA]</scope>
    <source>
        <strain evidence="8 9">JCM 16017</strain>
    </source>
</reference>
<dbReference type="InterPro" id="IPR017972">
    <property type="entry name" value="Cyt_P450_CS"/>
</dbReference>
<dbReference type="PANTHER" id="PTHR46696">
    <property type="entry name" value="P450, PUTATIVE (EUROFUNG)-RELATED"/>
    <property type="match status" value="1"/>
</dbReference>
<evidence type="ECO:0000313" key="9">
    <source>
        <dbReference type="Proteomes" id="UP000465263"/>
    </source>
</evidence>
<gene>
    <name evidence="8" type="ORF">MSEN_37090</name>
</gene>
<keyword evidence="3 7" id="KW-0479">Metal-binding</keyword>
<evidence type="ECO:0000256" key="5">
    <source>
        <dbReference type="ARBA" id="ARBA00023004"/>
    </source>
</evidence>
<evidence type="ECO:0000256" key="1">
    <source>
        <dbReference type="ARBA" id="ARBA00010617"/>
    </source>
</evidence>
<dbReference type="GO" id="GO:0016705">
    <property type="term" value="F:oxidoreductase activity, acting on paired donors, with incorporation or reduction of molecular oxygen"/>
    <property type="evidence" value="ECO:0007669"/>
    <property type="project" value="InterPro"/>
</dbReference>
<comment type="similarity">
    <text evidence="1 7">Belongs to the cytochrome P450 family.</text>
</comment>
<dbReference type="PANTHER" id="PTHR46696:SF6">
    <property type="entry name" value="P450, PUTATIVE (EUROFUNG)-RELATED"/>
    <property type="match status" value="1"/>
</dbReference>
<dbReference type="PROSITE" id="PS00086">
    <property type="entry name" value="CYTOCHROME_P450"/>
    <property type="match status" value="1"/>
</dbReference>
<dbReference type="EMBL" id="BLKV01000002">
    <property type="protein sequence ID" value="GFG71989.1"/>
    <property type="molecule type" value="Genomic_DNA"/>
</dbReference>
<dbReference type="Proteomes" id="UP000465263">
    <property type="component" value="Unassembled WGS sequence"/>
</dbReference>
<keyword evidence="4 7" id="KW-0560">Oxidoreductase</keyword>
<dbReference type="Gene3D" id="1.10.630.10">
    <property type="entry name" value="Cytochrome P450"/>
    <property type="match status" value="1"/>
</dbReference>
<dbReference type="Pfam" id="PF00067">
    <property type="entry name" value="p450"/>
    <property type="match status" value="1"/>
</dbReference>
<evidence type="ECO:0000313" key="8">
    <source>
        <dbReference type="EMBL" id="GFG71989.1"/>
    </source>
</evidence>
<keyword evidence="6 7" id="KW-0503">Monooxygenase</keyword>
<dbReference type="RefSeq" id="WP_085082091.1">
    <property type="nucleotide sequence ID" value="NZ_BLKV01000002.1"/>
</dbReference>